<comment type="caution">
    <text evidence="1">The sequence shown here is derived from an EMBL/GenBank/DDBJ whole genome shotgun (WGS) entry which is preliminary data.</text>
</comment>
<proteinExistence type="predicted"/>
<protein>
    <submittedName>
        <fullName evidence="1">Uncharacterized protein</fullName>
    </submittedName>
</protein>
<reference evidence="2" key="1">
    <citation type="submission" date="2020-06" db="EMBL/GenBank/DDBJ databases">
        <title>Draft genomic sequecing of Geomonas sp. Red745.</title>
        <authorList>
            <person name="Itoh H."/>
            <person name="Xu Z.X."/>
            <person name="Ushijima N."/>
            <person name="Masuda Y."/>
            <person name="Shiratori Y."/>
            <person name="Senoo K."/>
        </authorList>
    </citation>
    <scope>NUCLEOTIDE SEQUENCE [LARGE SCALE GENOMIC DNA]</scope>
    <source>
        <strain evidence="2">Red745</strain>
    </source>
</reference>
<name>A0A6V8N5K2_9BACT</name>
<gene>
    <name evidence="1" type="ORF">GMLC_13950</name>
</gene>
<dbReference type="Proteomes" id="UP000587586">
    <property type="component" value="Unassembled WGS sequence"/>
</dbReference>
<keyword evidence="2" id="KW-1185">Reference proteome</keyword>
<organism evidence="1 2">
    <name type="scientific">Geomonas limicola</name>
    <dbReference type="NCBI Taxonomy" id="2740186"/>
    <lineage>
        <taxon>Bacteria</taxon>
        <taxon>Pseudomonadati</taxon>
        <taxon>Thermodesulfobacteriota</taxon>
        <taxon>Desulfuromonadia</taxon>
        <taxon>Geobacterales</taxon>
        <taxon>Geobacteraceae</taxon>
        <taxon>Geomonas</taxon>
    </lineage>
</organism>
<accession>A0A6V8N5K2</accession>
<dbReference type="AlphaFoldDB" id="A0A6V8N5K2"/>
<sequence>MVGWQEISPPLLLSLAAGLFEAAGFDMVQCLPAVGPSPTKYACISLEGASRPLFSWLIPGPSLDGADRWRVKLQLYQHGTFPLTLTLSRKGRGDPNLRGNIVFVELTWKNL</sequence>
<evidence type="ECO:0000313" key="1">
    <source>
        <dbReference type="EMBL" id="GFO67816.1"/>
    </source>
</evidence>
<dbReference type="EMBL" id="BLXZ01000002">
    <property type="protein sequence ID" value="GFO67816.1"/>
    <property type="molecule type" value="Genomic_DNA"/>
</dbReference>
<evidence type="ECO:0000313" key="2">
    <source>
        <dbReference type="Proteomes" id="UP000587586"/>
    </source>
</evidence>